<organism evidence="1 2">
    <name type="scientific">Pluteus cervinus</name>
    <dbReference type="NCBI Taxonomy" id="181527"/>
    <lineage>
        <taxon>Eukaryota</taxon>
        <taxon>Fungi</taxon>
        <taxon>Dikarya</taxon>
        <taxon>Basidiomycota</taxon>
        <taxon>Agaricomycotina</taxon>
        <taxon>Agaricomycetes</taxon>
        <taxon>Agaricomycetidae</taxon>
        <taxon>Agaricales</taxon>
        <taxon>Pluteineae</taxon>
        <taxon>Pluteaceae</taxon>
        <taxon>Pluteus</taxon>
    </lineage>
</organism>
<dbReference type="Proteomes" id="UP000308600">
    <property type="component" value="Unassembled WGS sequence"/>
</dbReference>
<protein>
    <submittedName>
        <fullName evidence="1">Uncharacterized protein</fullName>
    </submittedName>
</protein>
<gene>
    <name evidence="1" type="ORF">BDN72DRAFT_857328</name>
</gene>
<evidence type="ECO:0000313" key="1">
    <source>
        <dbReference type="EMBL" id="TFK69978.1"/>
    </source>
</evidence>
<dbReference type="EMBL" id="ML208321">
    <property type="protein sequence ID" value="TFK69978.1"/>
    <property type="molecule type" value="Genomic_DNA"/>
</dbReference>
<reference evidence="1 2" key="1">
    <citation type="journal article" date="2019" name="Nat. Ecol. Evol.">
        <title>Megaphylogeny resolves global patterns of mushroom evolution.</title>
        <authorList>
            <person name="Varga T."/>
            <person name="Krizsan K."/>
            <person name="Foldi C."/>
            <person name="Dima B."/>
            <person name="Sanchez-Garcia M."/>
            <person name="Sanchez-Ramirez S."/>
            <person name="Szollosi G.J."/>
            <person name="Szarkandi J.G."/>
            <person name="Papp V."/>
            <person name="Albert L."/>
            <person name="Andreopoulos W."/>
            <person name="Angelini C."/>
            <person name="Antonin V."/>
            <person name="Barry K.W."/>
            <person name="Bougher N.L."/>
            <person name="Buchanan P."/>
            <person name="Buyck B."/>
            <person name="Bense V."/>
            <person name="Catcheside P."/>
            <person name="Chovatia M."/>
            <person name="Cooper J."/>
            <person name="Damon W."/>
            <person name="Desjardin D."/>
            <person name="Finy P."/>
            <person name="Geml J."/>
            <person name="Haridas S."/>
            <person name="Hughes K."/>
            <person name="Justo A."/>
            <person name="Karasinski D."/>
            <person name="Kautmanova I."/>
            <person name="Kiss B."/>
            <person name="Kocsube S."/>
            <person name="Kotiranta H."/>
            <person name="LaButti K.M."/>
            <person name="Lechner B.E."/>
            <person name="Liimatainen K."/>
            <person name="Lipzen A."/>
            <person name="Lukacs Z."/>
            <person name="Mihaltcheva S."/>
            <person name="Morgado L.N."/>
            <person name="Niskanen T."/>
            <person name="Noordeloos M.E."/>
            <person name="Ohm R.A."/>
            <person name="Ortiz-Santana B."/>
            <person name="Ovrebo C."/>
            <person name="Racz N."/>
            <person name="Riley R."/>
            <person name="Savchenko A."/>
            <person name="Shiryaev A."/>
            <person name="Soop K."/>
            <person name="Spirin V."/>
            <person name="Szebenyi C."/>
            <person name="Tomsovsky M."/>
            <person name="Tulloss R.E."/>
            <person name="Uehling J."/>
            <person name="Grigoriev I.V."/>
            <person name="Vagvolgyi C."/>
            <person name="Papp T."/>
            <person name="Martin F.M."/>
            <person name="Miettinen O."/>
            <person name="Hibbett D.S."/>
            <person name="Nagy L.G."/>
        </authorList>
    </citation>
    <scope>NUCLEOTIDE SEQUENCE [LARGE SCALE GENOMIC DNA]</scope>
    <source>
        <strain evidence="1 2">NL-1719</strain>
    </source>
</reference>
<name>A0ACD3AW86_9AGAR</name>
<proteinExistence type="predicted"/>
<keyword evidence="2" id="KW-1185">Reference proteome</keyword>
<accession>A0ACD3AW86</accession>
<evidence type="ECO:0000313" key="2">
    <source>
        <dbReference type="Proteomes" id="UP000308600"/>
    </source>
</evidence>
<sequence>MVLDCSSPSFLNQVTWTGDEQYLRLVDSVSKNALYCSAIGVVRWVDLNCGRGWYLRDEIFQNEYERRRARYTLSLKMPDEGFHRDNYKTIVGRLEELQGTRAKTKGIVQDVWGEPILKFEKPVFDDLFGEDVVRVCDKRGFMVMDDQVDLELEAFGLRSYPVSKPMSIYYSKLANGFDVYYVTGVGRL</sequence>